<keyword evidence="4" id="KW-0325">Glycoprotein</keyword>
<keyword evidence="11" id="KW-1185">Reference proteome</keyword>
<feature type="compositionally biased region" description="Basic and acidic residues" evidence="6">
    <location>
        <begin position="1236"/>
        <end position="1250"/>
    </location>
</feature>
<keyword evidence="1 8" id="KW-0732">Signal</keyword>
<dbReference type="PANTHER" id="PTHR19331:SF465">
    <property type="entry name" value="EGG PEPTIDE SPERACT RECEPTOR"/>
    <property type="match status" value="1"/>
</dbReference>
<dbReference type="Ensembl" id="ENSPMET00000006295.1">
    <property type="protein sequence ID" value="ENSPMEP00000006170.1"/>
    <property type="gene ID" value="ENSPMEG00000007611.1"/>
</dbReference>
<feature type="compositionally biased region" description="Acidic residues" evidence="6">
    <location>
        <begin position="1208"/>
        <end position="1224"/>
    </location>
</feature>
<keyword evidence="7" id="KW-1133">Transmembrane helix</keyword>
<evidence type="ECO:0000313" key="10">
    <source>
        <dbReference type="Ensembl" id="ENSPMEP00000006170.1"/>
    </source>
</evidence>
<reference evidence="10" key="2">
    <citation type="submission" date="2025-09" db="UniProtKB">
        <authorList>
            <consortium name="Ensembl"/>
        </authorList>
    </citation>
    <scope>IDENTIFICATION</scope>
</reference>
<keyword evidence="7" id="KW-0812">Transmembrane</keyword>
<dbReference type="GO" id="GO:0016020">
    <property type="term" value="C:membrane"/>
    <property type="evidence" value="ECO:0007669"/>
    <property type="project" value="InterPro"/>
</dbReference>
<dbReference type="PROSITE" id="PS50287">
    <property type="entry name" value="SRCR_2"/>
    <property type="match status" value="8"/>
</dbReference>
<sequence length="1351" mass="152429">MWFLLLLLHTFAHFGPVNSADAKQGKIILRNENDANPCEGHVEVYYDNKMGYVGDKNWNNKTDEVVCKTTHCGQPMGNSNVYRSYSHPVWLNELDCKGNEASLWECDGWPGPSVSFYRKPTVKKVKCSCKSLIIHITRIHEQHNQSKSNILFQNAESVFNIFFIDNISFHLEQHKCEGAVKYTIQSDKKETGYICNEGFGADDATRLCKSIPGCGETGKIVTSQWMRTEGFMSSQQGAFKKINCSGIQNVKHLWQCIESHPSKCSLPAAVSCTDHKRLQLIGNTSNVCSGQLEEEENDKWKKPKNQTIPDLCKKLHCGEAQPSQQNATNGNVHCPDKVKVLLTDDNDRETKCYGYVKIQKTQKNDEKSHVCGDDWTEKESEMVCKELNCGKVIKELKTINGKNGIMNHVKCTGSESSLWYCRAEHRSQKCTSAPYVVCQGSREVRLQDGPGKCAGRLEVKDEGQWKRVSKENWDGSYTKHACKQLDCGDDGKDKSDSDEFSQGTGEMLTFRCQQSDKNLADCTATNTNNQNRNEKAVQLICNENKLLFLDGPQSCSGDVAIEYKEELYWLSGSNERWNKELANKVCQQMHCGNAKRHNQSSPGVKNRMWNESFSCSSDQKSIFDCNKTQINSSNSTIAHVECEGNITVTLQHKCWGMVSISTGNETGYVSGEHWSDTLSKELCKELGCGTEILKPIKKPGTDSEIKFKSLFKMKNSINMRQYSIVKMEMNPESTKNQDSKKPAYVVCKGSIKPRFNDKDNQRHKCSGNVEVSYEGQWLPVSKKTLDNKETQNTICTELQCGNGLSSKPYFGPKPSENHVIIIQECSQKTIAECQVETAEMSGSNSQTSDLGGLHCSNWKTLALEDFGPSQTSSENICKGDLVVYSNKESEPKRNFVSSQEFSKDVGTKLCEAMKCGNYKRYRNSTELLKADNWYEGIFKCKNSNNIWDCETQKQQRDQNETAKLFIECDGEPTVKLSANGELSIDDASVCNSHWKEEYSHMVCQQLGRGNAIPNLSKNQRKTLTVSYHVHCENHNYLIGQCQRTKGRCNEGPVFIYCSRDMEFDTTYRCGGVLRIKYQKTPDKPVEVCPANFTRELSDKLCNKLNCGIFDSNKKKDIPQTKVEKSFDCGSSYKDPRYCVLKETCQNPTSFFCEGYQEPPTQPPPTEPTDPVPIIVGVLIVLILVSLIVVFVRYRIKRKNRKSMMPSADMEEADWDSGEYEDVDKSDEMGSFNRGRFRSDSDVEKERDVESNKSYNYDDVDEVTEAQPLTPQGSMVRAAKDQDLQDGVDKPSDDGVTYEVEDSQENYDDIDASPENAKTTAEVHDGPKPAPDDDEEGPKDQFQKNEDVFQDG</sequence>
<feature type="disulfide bond" evidence="5">
    <location>
        <begin position="615"/>
        <end position="625"/>
    </location>
</feature>
<evidence type="ECO:0000259" key="9">
    <source>
        <dbReference type="PROSITE" id="PS50287"/>
    </source>
</evidence>
<dbReference type="Gene3D" id="3.10.250.10">
    <property type="entry name" value="SRCR-like domain"/>
    <property type="match status" value="8"/>
</dbReference>
<feature type="domain" description="SRCR" evidence="9">
    <location>
        <begin position="29"/>
        <end position="128"/>
    </location>
</feature>
<evidence type="ECO:0000256" key="4">
    <source>
        <dbReference type="ARBA" id="ARBA00023180"/>
    </source>
</evidence>
<feature type="disulfide bond" evidence="5">
    <location>
        <begin position="512"/>
        <end position="522"/>
    </location>
</feature>
<keyword evidence="7" id="KW-0472">Membrane</keyword>
<evidence type="ECO:0000256" key="3">
    <source>
        <dbReference type="ARBA" id="ARBA00023157"/>
    </source>
</evidence>
<keyword evidence="2" id="KW-0677">Repeat</keyword>
<organism evidence="10 11">
    <name type="scientific">Poecilia mexicana</name>
    <dbReference type="NCBI Taxonomy" id="48701"/>
    <lineage>
        <taxon>Eukaryota</taxon>
        <taxon>Metazoa</taxon>
        <taxon>Chordata</taxon>
        <taxon>Craniata</taxon>
        <taxon>Vertebrata</taxon>
        <taxon>Euteleostomi</taxon>
        <taxon>Actinopterygii</taxon>
        <taxon>Neopterygii</taxon>
        <taxon>Teleostei</taxon>
        <taxon>Neoteleostei</taxon>
        <taxon>Acanthomorphata</taxon>
        <taxon>Ovalentaria</taxon>
        <taxon>Atherinomorphae</taxon>
        <taxon>Cyprinodontiformes</taxon>
        <taxon>Poeciliidae</taxon>
        <taxon>Poeciliinae</taxon>
        <taxon>Poecilia</taxon>
    </lineage>
</organism>
<dbReference type="SMART" id="SM00202">
    <property type="entry name" value="SR"/>
    <property type="match status" value="4"/>
</dbReference>
<feature type="domain" description="SRCR" evidence="9">
    <location>
        <begin position="753"/>
        <end position="856"/>
    </location>
</feature>
<dbReference type="PRINTS" id="PR00258">
    <property type="entry name" value="SPERACTRCPTR"/>
</dbReference>
<feature type="domain" description="SRCR" evidence="9">
    <location>
        <begin position="340"/>
        <end position="439"/>
    </location>
</feature>
<evidence type="ECO:0000256" key="6">
    <source>
        <dbReference type="SAM" id="MobiDB-lite"/>
    </source>
</evidence>
<dbReference type="Proteomes" id="UP000261480">
    <property type="component" value="Unplaced"/>
</dbReference>
<feature type="region of interest" description="Disordered" evidence="6">
    <location>
        <begin position="1201"/>
        <end position="1351"/>
    </location>
</feature>
<feature type="compositionally biased region" description="Basic and acidic residues" evidence="6">
    <location>
        <begin position="1337"/>
        <end position="1351"/>
    </location>
</feature>
<feature type="domain" description="SRCR" evidence="9">
    <location>
        <begin position="955"/>
        <end position="1058"/>
    </location>
</feature>
<dbReference type="Pfam" id="PF00530">
    <property type="entry name" value="SRCR"/>
    <property type="match status" value="6"/>
</dbReference>
<evidence type="ECO:0000313" key="11">
    <source>
        <dbReference type="Proteomes" id="UP000261480"/>
    </source>
</evidence>
<dbReference type="InterPro" id="IPR001190">
    <property type="entry name" value="SRCR"/>
</dbReference>
<feature type="disulfide bond" evidence="5">
    <location>
        <begin position="411"/>
        <end position="421"/>
    </location>
</feature>
<dbReference type="SUPFAM" id="SSF56487">
    <property type="entry name" value="SRCR-like"/>
    <property type="match status" value="8"/>
</dbReference>
<dbReference type="STRING" id="48701.ENSPMEP00000006170"/>
<feature type="chain" id="PRO_5017337495" description="SRCR domain-containing protein" evidence="8">
    <location>
        <begin position="20"/>
        <end position="1351"/>
    </location>
</feature>
<dbReference type="PANTHER" id="PTHR19331">
    <property type="entry name" value="SCAVENGER RECEPTOR DOMAIN-CONTAINING"/>
    <property type="match status" value="1"/>
</dbReference>
<feature type="compositionally biased region" description="Acidic residues" evidence="6">
    <location>
        <begin position="1298"/>
        <end position="1311"/>
    </location>
</feature>
<name>A0A3B3WTR7_9TELE</name>
<evidence type="ECO:0000256" key="8">
    <source>
        <dbReference type="SAM" id="SignalP"/>
    </source>
</evidence>
<accession>A0A3B3WTR7</accession>
<evidence type="ECO:0000256" key="5">
    <source>
        <dbReference type="PROSITE-ProRule" id="PRU00196"/>
    </source>
</evidence>
<feature type="domain" description="SRCR" evidence="9">
    <location>
        <begin position="444"/>
        <end position="542"/>
    </location>
</feature>
<reference evidence="10" key="1">
    <citation type="submission" date="2025-08" db="UniProtKB">
        <authorList>
            <consortium name="Ensembl"/>
        </authorList>
    </citation>
    <scope>IDENTIFICATION</scope>
</reference>
<feature type="domain" description="SRCR" evidence="9">
    <location>
        <begin position="640"/>
        <end position="689"/>
    </location>
</feature>
<feature type="domain" description="SRCR" evidence="9">
    <location>
        <begin position="161"/>
        <end position="273"/>
    </location>
</feature>
<feature type="disulfide bond" evidence="5">
    <location>
        <begin position="1031"/>
        <end position="1041"/>
    </location>
</feature>
<protein>
    <recommendedName>
        <fullName evidence="9">SRCR domain-containing protein</fullName>
    </recommendedName>
</protein>
<feature type="disulfide bond" evidence="5">
    <location>
        <begin position="96"/>
        <end position="106"/>
    </location>
</feature>
<comment type="caution">
    <text evidence="5">Lacks conserved residue(s) required for the propagation of feature annotation.</text>
</comment>
<evidence type="ECO:0000256" key="7">
    <source>
        <dbReference type="SAM" id="Phobius"/>
    </source>
</evidence>
<dbReference type="InterPro" id="IPR036772">
    <property type="entry name" value="SRCR-like_dom_sf"/>
</dbReference>
<evidence type="ECO:0000256" key="2">
    <source>
        <dbReference type="ARBA" id="ARBA00022737"/>
    </source>
</evidence>
<feature type="transmembrane region" description="Helical" evidence="7">
    <location>
        <begin position="1171"/>
        <end position="1193"/>
    </location>
</feature>
<keyword evidence="3 5" id="KW-1015">Disulfide bond</keyword>
<feature type="domain" description="SRCR" evidence="9">
    <location>
        <begin position="546"/>
        <end position="643"/>
    </location>
</feature>
<feature type="compositionally biased region" description="Basic and acidic residues" evidence="6">
    <location>
        <begin position="1277"/>
        <end position="1292"/>
    </location>
</feature>
<evidence type="ECO:0000256" key="1">
    <source>
        <dbReference type="ARBA" id="ARBA00022729"/>
    </source>
</evidence>
<feature type="signal peptide" evidence="8">
    <location>
        <begin position="1"/>
        <end position="19"/>
    </location>
</feature>
<proteinExistence type="predicted"/>
<feature type="compositionally biased region" description="Basic and acidic residues" evidence="6">
    <location>
        <begin position="1320"/>
        <end position="1330"/>
    </location>
</feature>